<gene>
    <name evidence="1" type="ORF">CEURO_LOCUS8437</name>
</gene>
<organism evidence="1 2">
    <name type="scientific">Cuscuta europaea</name>
    <name type="common">European dodder</name>
    <dbReference type="NCBI Taxonomy" id="41803"/>
    <lineage>
        <taxon>Eukaryota</taxon>
        <taxon>Viridiplantae</taxon>
        <taxon>Streptophyta</taxon>
        <taxon>Embryophyta</taxon>
        <taxon>Tracheophyta</taxon>
        <taxon>Spermatophyta</taxon>
        <taxon>Magnoliopsida</taxon>
        <taxon>eudicotyledons</taxon>
        <taxon>Gunneridae</taxon>
        <taxon>Pentapetalae</taxon>
        <taxon>asterids</taxon>
        <taxon>lamiids</taxon>
        <taxon>Solanales</taxon>
        <taxon>Convolvulaceae</taxon>
        <taxon>Cuscuteae</taxon>
        <taxon>Cuscuta</taxon>
        <taxon>Cuscuta subgen. Cuscuta</taxon>
    </lineage>
</organism>
<evidence type="ECO:0000313" key="1">
    <source>
        <dbReference type="EMBL" id="CAH9082847.1"/>
    </source>
</evidence>
<keyword evidence="2" id="KW-1185">Reference proteome</keyword>
<name>A0A9P0Z136_CUSEU</name>
<reference evidence="1" key="1">
    <citation type="submission" date="2022-07" db="EMBL/GenBank/DDBJ databases">
        <authorList>
            <person name="Macas J."/>
            <person name="Novak P."/>
            <person name="Neumann P."/>
        </authorList>
    </citation>
    <scope>NUCLEOTIDE SEQUENCE</scope>
</reference>
<comment type="caution">
    <text evidence="1">The sequence shown here is derived from an EMBL/GenBank/DDBJ whole genome shotgun (WGS) entry which is preliminary data.</text>
</comment>
<protein>
    <submittedName>
        <fullName evidence="1">Uncharacterized protein</fullName>
    </submittedName>
</protein>
<evidence type="ECO:0000313" key="2">
    <source>
        <dbReference type="Proteomes" id="UP001152484"/>
    </source>
</evidence>
<proteinExistence type="predicted"/>
<dbReference type="EMBL" id="CAMAPE010000016">
    <property type="protein sequence ID" value="CAH9082847.1"/>
    <property type="molecule type" value="Genomic_DNA"/>
</dbReference>
<dbReference type="AlphaFoldDB" id="A0A9P0Z136"/>
<sequence>MRFLTRHRPIVNQKVSTLGPLFEDVHCLFHFTSLYEPRGVGDWGTISASTYMKTSRKQQQARTTKWYLRRPCLHRPEEGLGDYIGLQHKDKPLQKCNKHKPMTMVPQRLTAM</sequence>
<dbReference type="Proteomes" id="UP001152484">
    <property type="component" value="Unassembled WGS sequence"/>
</dbReference>
<accession>A0A9P0Z136</accession>